<dbReference type="Pfam" id="PF13715">
    <property type="entry name" value="CarbopepD_reg_2"/>
    <property type="match status" value="1"/>
</dbReference>
<dbReference type="InterPro" id="IPR037066">
    <property type="entry name" value="Plug_dom_sf"/>
</dbReference>
<evidence type="ECO:0000256" key="7">
    <source>
        <dbReference type="ARBA" id="ARBA00023237"/>
    </source>
</evidence>
<organism evidence="13 14">
    <name type="scientific">Barnesiella viscericola</name>
    <dbReference type="NCBI Taxonomy" id="397865"/>
    <lineage>
        <taxon>Bacteria</taxon>
        <taxon>Pseudomonadati</taxon>
        <taxon>Bacteroidota</taxon>
        <taxon>Bacteroidia</taxon>
        <taxon>Bacteroidales</taxon>
        <taxon>Barnesiellaceae</taxon>
        <taxon>Barnesiella</taxon>
    </lineage>
</organism>
<dbReference type="GO" id="GO:0009279">
    <property type="term" value="C:cell outer membrane"/>
    <property type="evidence" value="ECO:0007669"/>
    <property type="project" value="UniProtKB-SubCell"/>
</dbReference>
<feature type="domain" description="TonB-dependent receptor-like beta-barrel" evidence="11">
    <location>
        <begin position="406"/>
        <end position="977"/>
    </location>
</feature>
<keyword evidence="13" id="KW-0675">Receptor</keyword>
<evidence type="ECO:0000259" key="12">
    <source>
        <dbReference type="Pfam" id="PF07715"/>
    </source>
</evidence>
<dbReference type="InterPro" id="IPR036942">
    <property type="entry name" value="Beta-barrel_TonB_sf"/>
</dbReference>
<evidence type="ECO:0000256" key="2">
    <source>
        <dbReference type="ARBA" id="ARBA00022448"/>
    </source>
</evidence>
<dbReference type="Gene3D" id="2.40.170.20">
    <property type="entry name" value="TonB-dependent receptor, beta-barrel domain"/>
    <property type="match status" value="1"/>
</dbReference>
<evidence type="ECO:0000259" key="11">
    <source>
        <dbReference type="Pfam" id="PF00593"/>
    </source>
</evidence>
<keyword evidence="5 9" id="KW-0798">TonB box</keyword>
<dbReference type="SUPFAM" id="SSF49464">
    <property type="entry name" value="Carboxypeptidase regulatory domain-like"/>
    <property type="match status" value="1"/>
</dbReference>
<dbReference type="NCBIfam" id="TIGR04057">
    <property type="entry name" value="SusC_RagA_signa"/>
    <property type="match status" value="1"/>
</dbReference>
<dbReference type="Gene3D" id="2.60.40.1120">
    <property type="entry name" value="Carboxypeptidase-like, regulatory domain"/>
    <property type="match status" value="1"/>
</dbReference>
<dbReference type="Pfam" id="PF00593">
    <property type="entry name" value="TonB_dep_Rec_b-barrel"/>
    <property type="match status" value="1"/>
</dbReference>
<accession>A0A921SUY4</accession>
<keyword evidence="3 8" id="KW-1134">Transmembrane beta strand</keyword>
<evidence type="ECO:0000256" key="9">
    <source>
        <dbReference type="RuleBase" id="RU003357"/>
    </source>
</evidence>
<comment type="caution">
    <text evidence="13">The sequence shown here is derived from an EMBL/GenBank/DDBJ whole genome shotgun (WGS) entry which is preliminary data.</text>
</comment>
<dbReference type="SUPFAM" id="SSF56935">
    <property type="entry name" value="Porins"/>
    <property type="match status" value="1"/>
</dbReference>
<proteinExistence type="inferred from homology"/>
<sequence>MKRKILKIAGKILLWCIVGFLLPAHAFAQSMTVKGVVLDNTGMAIIGANVLVKGSGNGTSTNVDGNFTLKANKGDIITVSYIGYQPQEQPASELMKFVLQDNEELLDEVVVIGYGTVKKTDLTGSVTAIKAEDINRGIVTSPDQMLQGKVPGLLITPATGDPTGSATIRIRGAASLRAENDPLIVIDGVPVTLEGGAGMANPLASVNPNDIDTYTVLKDASATAIYGSRASNGVIIITTKKGTGNNVQVSYNSSYSLKQNSSTLDVMTGDQYRDYMRSTYAGTSRLETVESLMGTANTNWQDLIYRTAFTTDQNLSVYGNVKGKFPYRVSMGYTYDEATLKVGDNQRANLSISMTPKFFDDHLSVNINAKGIYNKANYPNSGAVGSAISFTPTQEPYFRNADGSINKELFNGYWNWNVGGQVSTNYGINPLSQLYDYTNRNDSWRSLGNVQLDYKIHGLEDLRLNLNLGYDVARTDGYKYAALGSVTSARNNMSGRDLYEEYANTNSNTLLELYANYNKQFGIHHLDVMAGYSWQHNYVKYDNISYYNANRDEIYLDSPSDRREYYLLSFFGRVNYSIDSKYLFTFSLRDDASSRFSKENRWGLFPSAAFAWNIVEEDFIKDHQTPLSNLKVRLGWGRTGQQDIGIDNCYAYQPRYIISTSPNMMIPGFPGLGDGVDGYAYTISPMAYNKNIKWETTETYNVGVDFGFLNGRISGSVDAYWRHTYDLLNDIPTPLGSNFSNTVITNVGDMENKGVEVSLNFVPIETKDLHWDINLNGTWQDTKITKLSNVPTEDYLGVRVGSNLSGTSGYSSLYRVGYAPYTYHLFQQVYDSNGNPIENALVDRNGDGQITQDDRYVTGKSIMPYFYFGISTQIVYKNWDFGFNAHGSLGGYALNKVAKDNSSGYKDDYTKGYIDNLMPICQKTGWTESLSEFQHFSDMFLEDASFFRMDDINVGYTFDKIKNWKGKIRIGASVQNVFVITKYSGLDPELTVNGDGDLDGVDQNLIPRPRLYTLRLNINF</sequence>
<reference evidence="13" key="1">
    <citation type="journal article" date="2021" name="PeerJ">
        <title>Extensive microbial diversity within the chicken gut microbiome revealed by metagenomics and culture.</title>
        <authorList>
            <person name="Gilroy R."/>
            <person name="Ravi A."/>
            <person name="Getino M."/>
            <person name="Pursley I."/>
            <person name="Horton D.L."/>
            <person name="Alikhan N.F."/>
            <person name="Baker D."/>
            <person name="Gharbi K."/>
            <person name="Hall N."/>
            <person name="Watson M."/>
            <person name="Adriaenssens E.M."/>
            <person name="Foster-Nyarko E."/>
            <person name="Jarju S."/>
            <person name="Secka A."/>
            <person name="Antonio M."/>
            <person name="Oren A."/>
            <person name="Chaudhuri R.R."/>
            <person name="La Ragione R."/>
            <person name="Hildebrand F."/>
            <person name="Pallen M.J."/>
        </authorList>
    </citation>
    <scope>NUCLEOTIDE SEQUENCE</scope>
    <source>
        <strain evidence="13">CHK121-7720</strain>
    </source>
</reference>
<keyword evidence="2 8" id="KW-0813">Transport</keyword>
<dbReference type="AlphaFoldDB" id="A0A921SUY4"/>
<evidence type="ECO:0000256" key="4">
    <source>
        <dbReference type="ARBA" id="ARBA00022692"/>
    </source>
</evidence>
<evidence type="ECO:0000256" key="6">
    <source>
        <dbReference type="ARBA" id="ARBA00023136"/>
    </source>
</evidence>
<evidence type="ECO:0000256" key="3">
    <source>
        <dbReference type="ARBA" id="ARBA00022452"/>
    </source>
</evidence>
<dbReference type="Gene3D" id="2.170.130.10">
    <property type="entry name" value="TonB-dependent receptor, plug domain"/>
    <property type="match status" value="1"/>
</dbReference>
<dbReference type="InterPro" id="IPR039426">
    <property type="entry name" value="TonB-dep_rcpt-like"/>
</dbReference>
<evidence type="ECO:0000256" key="5">
    <source>
        <dbReference type="ARBA" id="ARBA00023077"/>
    </source>
</evidence>
<dbReference type="InterPro" id="IPR008969">
    <property type="entry name" value="CarboxyPept-like_regulatory"/>
</dbReference>
<evidence type="ECO:0000313" key="14">
    <source>
        <dbReference type="Proteomes" id="UP000757103"/>
    </source>
</evidence>
<dbReference type="Pfam" id="PF07715">
    <property type="entry name" value="Plug"/>
    <property type="match status" value="1"/>
</dbReference>
<evidence type="ECO:0000256" key="8">
    <source>
        <dbReference type="PROSITE-ProRule" id="PRU01360"/>
    </source>
</evidence>
<keyword evidence="7 8" id="KW-0998">Cell outer membrane</keyword>
<evidence type="ECO:0000313" key="13">
    <source>
        <dbReference type="EMBL" id="HJG89480.1"/>
    </source>
</evidence>
<comment type="subcellular location">
    <subcellularLocation>
        <location evidence="1 8">Cell outer membrane</location>
        <topology evidence="1 8">Multi-pass membrane protein</topology>
    </subcellularLocation>
</comment>
<dbReference type="PROSITE" id="PS52016">
    <property type="entry name" value="TONB_DEPENDENT_REC_3"/>
    <property type="match status" value="1"/>
</dbReference>
<keyword evidence="10" id="KW-0732">Signal</keyword>
<dbReference type="NCBIfam" id="TIGR04056">
    <property type="entry name" value="OMP_RagA_SusC"/>
    <property type="match status" value="1"/>
</dbReference>
<feature type="signal peptide" evidence="10">
    <location>
        <begin position="1"/>
        <end position="28"/>
    </location>
</feature>
<name>A0A921SUY4_9BACT</name>
<evidence type="ECO:0000256" key="10">
    <source>
        <dbReference type="SAM" id="SignalP"/>
    </source>
</evidence>
<dbReference type="InterPro" id="IPR012910">
    <property type="entry name" value="Plug_dom"/>
</dbReference>
<feature type="domain" description="TonB-dependent receptor plug" evidence="12">
    <location>
        <begin position="119"/>
        <end position="234"/>
    </location>
</feature>
<feature type="chain" id="PRO_5037611281" evidence="10">
    <location>
        <begin position="29"/>
        <end position="1020"/>
    </location>
</feature>
<dbReference type="InterPro" id="IPR023997">
    <property type="entry name" value="TonB-dep_OMP_SusC/RagA_CS"/>
</dbReference>
<keyword evidence="6 8" id="KW-0472">Membrane</keyword>
<comment type="similarity">
    <text evidence="8 9">Belongs to the TonB-dependent receptor family.</text>
</comment>
<evidence type="ECO:0000256" key="1">
    <source>
        <dbReference type="ARBA" id="ARBA00004571"/>
    </source>
</evidence>
<keyword evidence="4 8" id="KW-0812">Transmembrane</keyword>
<dbReference type="EMBL" id="DYUD01000024">
    <property type="protein sequence ID" value="HJG89480.1"/>
    <property type="molecule type" value="Genomic_DNA"/>
</dbReference>
<protein>
    <submittedName>
        <fullName evidence="13">TonB-dependent receptor</fullName>
    </submittedName>
</protein>
<dbReference type="InterPro" id="IPR000531">
    <property type="entry name" value="Beta-barrel_TonB"/>
</dbReference>
<reference evidence="13" key="2">
    <citation type="submission" date="2021-09" db="EMBL/GenBank/DDBJ databases">
        <authorList>
            <person name="Gilroy R."/>
        </authorList>
    </citation>
    <scope>NUCLEOTIDE SEQUENCE</scope>
    <source>
        <strain evidence="13">CHK121-7720</strain>
    </source>
</reference>
<gene>
    <name evidence="13" type="ORF">K8U91_08440</name>
</gene>
<dbReference type="Proteomes" id="UP000757103">
    <property type="component" value="Unassembled WGS sequence"/>
</dbReference>
<dbReference type="InterPro" id="IPR023996">
    <property type="entry name" value="TonB-dep_OMP_SusC/RagA"/>
</dbReference>